<accession>A0A0C9QPN7</accession>
<dbReference type="GO" id="GO:0080044">
    <property type="term" value="F:quercetin 7-O-glucosyltransferase activity"/>
    <property type="evidence" value="ECO:0007669"/>
    <property type="project" value="TreeGrafter"/>
</dbReference>
<evidence type="ECO:0000256" key="4">
    <source>
        <dbReference type="SAM" id="MobiDB-lite"/>
    </source>
</evidence>
<sequence>MAAIPRPPHAVVVSFPSQGHVNPLIAFAKLIAARGFFVTFVNTEWSERRMFRPPNDAKAVSCQLQQRGLQIRFLSLPDGLPSAHPRVQAMCEYIQAMERLGPGIVRLLQSNANEAPPITCIVTDCFMACTHEISTALGVPRVVFWTLCASAAIALSHSRLLLEKGYIPINVKEARRLENQITCLPGNLPPMMPTDLLTFFRVQDASDALLQVLLYESDIMNRADYVLVNVFEELEGPEAVAGLSKGYPALAIGPVFLPEFLEGTDSSVEIATSLWEEDLDCLNWLDKQTPSSVLYVSFGSIAVISMAQLHELALGLEASQQPFLWVIRPDIAQGKAAVLPEGFPDRVKGRGMLVEWAPQLKVLSHPSVGAFLTHNGWNSTSESISLGVPMIGWPLWAEQFHNCRFSKEIWKLGMDFESRAEDENVLVTREEVEKVVRTMMEGPEAKELKKNAARMKDVAIKAARAGGSSYRNLDKFAQDMSPEQIPSSERGAASK</sequence>
<name>A0A0C9QPN7_9CONI</name>
<comment type="similarity">
    <text evidence="1">Belongs to the UDP-glycosyltransferase family.</text>
</comment>
<organism evidence="5">
    <name type="scientific">Wollemia nobilis</name>
    <dbReference type="NCBI Taxonomy" id="56998"/>
    <lineage>
        <taxon>Eukaryota</taxon>
        <taxon>Viridiplantae</taxon>
        <taxon>Streptophyta</taxon>
        <taxon>Embryophyta</taxon>
        <taxon>Tracheophyta</taxon>
        <taxon>Spermatophyta</taxon>
        <taxon>Pinopsida</taxon>
        <taxon>Pinidae</taxon>
        <taxon>Conifers II</taxon>
        <taxon>Araucariales</taxon>
        <taxon>Araucariaceae</taxon>
        <taxon>Wollemia</taxon>
    </lineage>
</organism>
<dbReference type="AlphaFoldDB" id="A0A0C9QPN7"/>
<dbReference type="EMBL" id="GCHU01014425">
    <property type="protein sequence ID" value="JAG86705.1"/>
    <property type="molecule type" value="Transcribed_RNA"/>
</dbReference>
<evidence type="ECO:0000256" key="3">
    <source>
        <dbReference type="ARBA" id="ARBA00022679"/>
    </source>
</evidence>
<evidence type="ECO:0000313" key="5">
    <source>
        <dbReference type="EMBL" id="JAG86705.1"/>
    </source>
</evidence>
<keyword evidence="2" id="KW-0328">Glycosyltransferase</keyword>
<dbReference type="Pfam" id="PF00201">
    <property type="entry name" value="UDPGT"/>
    <property type="match status" value="1"/>
</dbReference>
<feature type="region of interest" description="Disordered" evidence="4">
    <location>
        <begin position="473"/>
        <end position="495"/>
    </location>
</feature>
<dbReference type="SUPFAM" id="SSF53756">
    <property type="entry name" value="UDP-Glycosyltransferase/glycogen phosphorylase"/>
    <property type="match status" value="1"/>
</dbReference>
<reference evidence="5" key="1">
    <citation type="submission" date="2015-02" db="EMBL/GenBank/DDBJ databases">
        <title>A transcriptome of Wollemia nobilis - a relic of Gondwana.</title>
        <authorList>
            <person name="Chia J.Y."/>
            <person name="Leong Y.S."/>
            <person name="Abdul Karim S."/>
            <person name="Wan Azmi N."/>
            <person name="Hercus R."/>
            <person name="Croft L."/>
        </authorList>
    </citation>
    <scope>NUCLEOTIDE SEQUENCE</scope>
    <source>
        <strain evidence="5">MaeBrown</strain>
        <tissue evidence="5">Leaf</tissue>
    </source>
</reference>
<protein>
    <submittedName>
        <fullName evidence="5">TSA: Wollemia nobilis Ref_Wollemi_Transcript_14509_1632 transcribed RNA sequence</fullName>
    </submittedName>
</protein>
<dbReference type="FunFam" id="3.40.50.2000:FF:000078">
    <property type="entry name" value="Glycosyltransferase"/>
    <property type="match status" value="1"/>
</dbReference>
<keyword evidence="3" id="KW-0808">Transferase</keyword>
<dbReference type="PANTHER" id="PTHR11926:SF774">
    <property type="entry name" value="UDP-GLYCOSYLTRANSFERASE 85A1-RELATED"/>
    <property type="match status" value="1"/>
</dbReference>
<evidence type="ECO:0000256" key="1">
    <source>
        <dbReference type="ARBA" id="ARBA00009995"/>
    </source>
</evidence>
<proteinExistence type="inferred from homology"/>
<dbReference type="Gene3D" id="3.40.50.2000">
    <property type="entry name" value="Glycogen Phosphorylase B"/>
    <property type="match status" value="2"/>
</dbReference>
<dbReference type="GO" id="GO:0080043">
    <property type="term" value="F:quercetin 3-O-glucosyltransferase activity"/>
    <property type="evidence" value="ECO:0007669"/>
    <property type="project" value="TreeGrafter"/>
</dbReference>
<dbReference type="InterPro" id="IPR002213">
    <property type="entry name" value="UDP_glucos_trans"/>
</dbReference>
<evidence type="ECO:0000256" key="2">
    <source>
        <dbReference type="ARBA" id="ARBA00022676"/>
    </source>
</evidence>
<dbReference type="PANTHER" id="PTHR11926">
    <property type="entry name" value="GLUCOSYL/GLUCURONOSYL TRANSFERASES"/>
    <property type="match status" value="1"/>
</dbReference>
<dbReference type="CDD" id="cd03784">
    <property type="entry name" value="GT1_Gtf-like"/>
    <property type="match status" value="1"/>
</dbReference>